<dbReference type="RefSeq" id="WP_263423945.1">
    <property type="nucleotide sequence ID" value="NZ_CP104937.1"/>
</dbReference>
<evidence type="ECO:0000313" key="1">
    <source>
        <dbReference type="EMBL" id="UYA92904.1"/>
    </source>
</evidence>
<dbReference type="SUPFAM" id="SSF55464">
    <property type="entry name" value="Origin of replication-binding domain, RBD-like"/>
    <property type="match status" value="1"/>
</dbReference>
<proteinExistence type="predicted"/>
<dbReference type="AlphaFoldDB" id="A0A9Q9P0N5"/>
<dbReference type="EMBL" id="CP104937">
    <property type="protein sequence ID" value="UYA92904.1"/>
    <property type="molecule type" value="Genomic_DNA"/>
</dbReference>
<sequence length="87" mass="9917">MAHFSDEQIRAFSRRSEQIEKGLAAMGLTRETADAQRKAASRWLRVKRKQSIPVKKFTRNGPAAPKRSALILITVNGRDTVNLWRLI</sequence>
<accession>A0A9Q9P0N5</accession>
<organism evidence="1">
    <name type="scientific">Raoultella planticola</name>
    <name type="common">Klebsiella planticola</name>
    <dbReference type="NCBI Taxonomy" id="575"/>
    <lineage>
        <taxon>Bacteria</taxon>
        <taxon>Pseudomonadati</taxon>
        <taxon>Pseudomonadota</taxon>
        <taxon>Gammaproteobacteria</taxon>
        <taxon>Enterobacterales</taxon>
        <taxon>Enterobacteriaceae</taxon>
        <taxon>Klebsiella/Raoultella group</taxon>
        <taxon>Raoultella</taxon>
    </lineage>
</organism>
<geneLocation type="plasmid" evidence="1">
    <name>pRP_Surv085-KPC2</name>
</geneLocation>
<name>A0A9Q9P0N5_RAOPL</name>
<keyword evidence="1" id="KW-0614">Plasmid</keyword>
<protein>
    <submittedName>
        <fullName evidence="1">Uncharacterized protein</fullName>
    </submittedName>
</protein>
<gene>
    <name evidence="1" type="ORF">KKU17_p00040</name>
</gene>
<reference evidence="1" key="1">
    <citation type="submission" date="2022-09" db="EMBL/GenBank/DDBJ databases">
        <title>Emergence of IncN[pMLST15] plasmids harboring a novel non-Tn4401-elements driving KPC-2 carbapenem-resistance.</title>
        <authorList>
            <person name="Yao Y."/>
            <person name="Falgenhauer L."/>
            <person name="Falgenhauer J."/>
            <person name="Imirzalioglu C."/>
            <person name="Chakraborty T."/>
        </authorList>
    </citation>
    <scope>NUCLEOTIDE SEQUENCE</scope>
    <source>
        <strain evidence="1">Survcare085</strain>
        <plasmid evidence="1">pRP_Surv085-KPC2</plasmid>
    </source>
</reference>